<dbReference type="RefSeq" id="WP_269038661.1">
    <property type="nucleotide sequence ID" value="NZ_CP114040.1"/>
</dbReference>
<proteinExistence type="predicted"/>
<dbReference type="Proteomes" id="UP001164459">
    <property type="component" value="Chromosome"/>
</dbReference>
<organism evidence="1 2">
    <name type="scientific">Nannocystis punicea</name>
    <dbReference type="NCBI Taxonomy" id="2995304"/>
    <lineage>
        <taxon>Bacteria</taxon>
        <taxon>Pseudomonadati</taxon>
        <taxon>Myxococcota</taxon>
        <taxon>Polyangia</taxon>
        <taxon>Nannocystales</taxon>
        <taxon>Nannocystaceae</taxon>
        <taxon>Nannocystis</taxon>
    </lineage>
</organism>
<accession>A0ABY7HB19</accession>
<gene>
    <name evidence="1" type="ORF">O0S08_09175</name>
</gene>
<keyword evidence="2" id="KW-1185">Reference proteome</keyword>
<sequence length="183" mass="20237">MLARVREIFSPLELPAPEVFRAGLRPPVTAVTLVEVASCSACEPDRLDELMDRAALLSAPREAFPAATAALAGFVKRLLCWWEEWPADEVWSEDAVACQDASWREEVGPGPYPPLAPERAVEEARWVLAAIGKSRVRAGRKAFGTWPEEQLEAVWALRFASNDVLLFGRTAARWTAFAWSTTA</sequence>
<name>A0ABY7HB19_9BACT</name>
<reference evidence="1" key="1">
    <citation type="submission" date="2022-11" db="EMBL/GenBank/DDBJ databases">
        <title>Minimal conservation of predation-associated metabolite biosynthetic gene clusters underscores biosynthetic potential of Myxococcota including descriptions for ten novel species: Archangium lansinium sp. nov., Myxococcus landrumus sp. nov., Nannocystis bai.</title>
        <authorList>
            <person name="Ahearne A."/>
            <person name="Stevens C."/>
            <person name="Dowd S."/>
        </authorList>
    </citation>
    <scope>NUCLEOTIDE SEQUENCE</scope>
    <source>
        <strain evidence="1">Fl3</strain>
    </source>
</reference>
<evidence type="ECO:0000313" key="2">
    <source>
        <dbReference type="Proteomes" id="UP001164459"/>
    </source>
</evidence>
<evidence type="ECO:0000313" key="1">
    <source>
        <dbReference type="EMBL" id="WAS96320.1"/>
    </source>
</evidence>
<dbReference type="EMBL" id="CP114040">
    <property type="protein sequence ID" value="WAS96320.1"/>
    <property type="molecule type" value="Genomic_DNA"/>
</dbReference>
<protein>
    <submittedName>
        <fullName evidence="1">Uncharacterized protein</fullName>
    </submittedName>
</protein>